<dbReference type="EMBL" id="CAMXCT020000489">
    <property type="protein sequence ID" value="CAL1132848.1"/>
    <property type="molecule type" value="Genomic_DNA"/>
</dbReference>
<evidence type="ECO:0000256" key="1">
    <source>
        <dbReference type="SAM" id="Coils"/>
    </source>
</evidence>
<evidence type="ECO:0000313" key="3">
    <source>
        <dbReference type="EMBL" id="CAI3979473.1"/>
    </source>
</evidence>
<dbReference type="EMBL" id="CAMXCT010000489">
    <property type="protein sequence ID" value="CAI3979473.1"/>
    <property type="molecule type" value="Genomic_DNA"/>
</dbReference>
<feature type="region of interest" description="Disordered" evidence="2">
    <location>
        <begin position="920"/>
        <end position="940"/>
    </location>
</feature>
<gene>
    <name evidence="3" type="ORF">C1SCF055_LOCUS7422</name>
</gene>
<keyword evidence="5" id="KW-1185">Reference proteome</keyword>
<sequence>MSQRPASARGRLTREPKEASLVHGCSAPPPDAGIGAGPGHFRHFVASVSAKHQLKAPKIHYGKEERILRKQSRGREGGAIRTLDISRVNQERHKWQRIDTFQTPYGNGQASYDGSSQRMGTASRERMGSQTQVLAGLGLEMEQLRLDLKTTLAENKEELCVMIADAVNQIISELRSDVRTEVGGLRQQIHLIEEGRRDWRANSEPVTIQQEIERRSSVSEELQGIQELRSLKESIETLMNDLRNSSASAPSAARAQGEHLQELRANLDAQLQSLLEPMHQVRDQVWSRLERLDQCQAIQMDQVHARLDHLDHTQSSLLEKMDLSTVRQITDLQASSRLLEEAVRAVAEAQREQQLQPRVEATQPVAEVIQQMEEMKRLTVEGFNDLRVNVSGWIHASNIATQEPLRDVSVEQGQIRNALEDIKARQSALTSPDQLKDIREQLQALSSVDVSGQLTLLRDIKLQQGQVISCLDALKSATDLSGVMSALQKLHDDQAALRELQLRHQTEQSSALASLEQVRKGLASVSQEVEMSREMVVKRADVTALSQTMQNAWELMTQTKAAINKVDFSPLHSDVQRVLEELRETRAEVPKTVRNLEVDFTPIMRALQDRKRVDEEFGEKLVEEMHRLRRDCDFTHVTQNLEQVEPALRALRQAVRENRVNCEDLVPLTEEVQRLHSNFSDFRQTRVREFCQLQEELATVKTFVMWEPKEVDLSPLQAIKERQEPLHVEVMQEVKGVKEMLHGQQDGLQDKVRAEELQGVVQDLRLVTTNLVDSIRHEVMKVDLAPLMSEIKDIRSKVEVSSSLKRQNENMTKSDFATALEELRGHFSLLLTSFREVCDHSSGVSASAVNNLLQNLLEQRQRENETTAEDLDFLRRKLRDTQSVIGQVGSRHDELRGRVATGRPPERPVEPQVQAVQAVQEPVTRMEQRPPFEPVTQAPF</sequence>
<dbReference type="OrthoDB" id="10675476at2759"/>
<comment type="caution">
    <text evidence="3">The sequence shown here is derived from an EMBL/GenBank/DDBJ whole genome shotgun (WGS) entry which is preliminary data.</text>
</comment>
<evidence type="ECO:0000313" key="4">
    <source>
        <dbReference type="EMBL" id="CAL4766785.1"/>
    </source>
</evidence>
<proteinExistence type="predicted"/>
<organism evidence="3">
    <name type="scientific">Cladocopium goreaui</name>
    <dbReference type="NCBI Taxonomy" id="2562237"/>
    <lineage>
        <taxon>Eukaryota</taxon>
        <taxon>Sar</taxon>
        <taxon>Alveolata</taxon>
        <taxon>Dinophyceae</taxon>
        <taxon>Suessiales</taxon>
        <taxon>Symbiodiniaceae</taxon>
        <taxon>Cladocopium</taxon>
    </lineage>
</organism>
<accession>A0A9P1FKH9</accession>
<feature type="coiled-coil region" evidence="1">
    <location>
        <begin position="846"/>
        <end position="877"/>
    </location>
</feature>
<evidence type="ECO:0000313" key="5">
    <source>
        <dbReference type="Proteomes" id="UP001152797"/>
    </source>
</evidence>
<dbReference type="Proteomes" id="UP001152797">
    <property type="component" value="Unassembled WGS sequence"/>
</dbReference>
<reference evidence="3" key="1">
    <citation type="submission" date="2022-10" db="EMBL/GenBank/DDBJ databases">
        <authorList>
            <person name="Chen Y."/>
            <person name="Dougan E. K."/>
            <person name="Chan C."/>
            <person name="Rhodes N."/>
            <person name="Thang M."/>
        </authorList>
    </citation>
    <scope>NUCLEOTIDE SEQUENCE</scope>
</reference>
<name>A0A9P1FKH9_9DINO</name>
<keyword evidence="1" id="KW-0175">Coiled coil</keyword>
<protein>
    <submittedName>
        <fullName evidence="4">Ubiquitin-like domain-containing protein</fullName>
    </submittedName>
</protein>
<dbReference type="AlphaFoldDB" id="A0A9P1FKH9"/>
<evidence type="ECO:0000256" key="2">
    <source>
        <dbReference type="SAM" id="MobiDB-lite"/>
    </source>
</evidence>
<feature type="region of interest" description="Disordered" evidence="2">
    <location>
        <begin position="1"/>
        <end position="24"/>
    </location>
</feature>
<reference evidence="4 5" key="2">
    <citation type="submission" date="2024-05" db="EMBL/GenBank/DDBJ databases">
        <authorList>
            <person name="Chen Y."/>
            <person name="Shah S."/>
            <person name="Dougan E. K."/>
            <person name="Thang M."/>
            <person name="Chan C."/>
        </authorList>
    </citation>
    <scope>NUCLEOTIDE SEQUENCE [LARGE SCALE GENOMIC DNA]</scope>
</reference>
<dbReference type="EMBL" id="CAMXCT030000489">
    <property type="protein sequence ID" value="CAL4766785.1"/>
    <property type="molecule type" value="Genomic_DNA"/>
</dbReference>